<dbReference type="InterPro" id="IPR019593">
    <property type="entry name" value="Spore_coat_protein_Z/Y"/>
</dbReference>
<accession>A0A845DYF4</accession>
<evidence type="ECO:0000313" key="1">
    <source>
        <dbReference type="EMBL" id="MYL21342.1"/>
    </source>
</evidence>
<gene>
    <name evidence="1" type="ORF">GLW04_15680</name>
</gene>
<proteinExistence type="predicted"/>
<sequence>MKPLPSCRCSVTRTVTAIIKAQNMVSRRHSEISCRTSIAALRGDHQHLRGDTTIPFMLYCKDGQRFCAHGIKEKDGVYVCVKSSIFRAVKRSPNHSSCAVLELLTIHDNHPSHYTATGTFITVDLSCFCSIRCLGTTTPRKTW</sequence>
<evidence type="ECO:0000313" key="2">
    <source>
        <dbReference type="Proteomes" id="UP000460949"/>
    </source>
</evidence>
<reference evidence="1 2" key="1">
    <citation type="submission" date="2019-11" db="EMBL/GenBank/DDBJ databases">
        <title>Genome sequences of 17 halophilic strains isolated from different environments.</title>
        <authorList>
            <person name="Furrow R.E."/>
        </authorList>
    </citation>
    <scope>NUCLEOTIDE SEQUENCE [LARGE SCALE GENOMIC DNA]</scope>
    <source>
        <strain evidence="1 2">22511_23_Filter</strain>
    </source>
</reference>
<protein>
    <recommendedName>
        <fullName evidence="3">Spore coat protein</fullName>
    </recommendedName>
</protein>
<organism evidence="1 2">
    <name type="scientific">Halobacillus litoralis</name>
    <dbReference type="NCBI Taxonomy" id="45668"/>
    <lineage>
        <taxon>Bacteria</taxon>
        <taxon>Bacillati</taxon>
        <taxon>Bacillota</taxon>
        <taxon>Bacilli</taxon>
        <taxon>Bacillales</taxon>
        <taxon>Bacillaceae</taxon>
        <taxon>Halobacillus</taxon>
    </lineage>
</organism>
<dbReference type="EMBL" id="WMET01000004">
    <property type="protein sequence ID" value="MYL21342.1"/>
    <property type="molecule type" value="Genomic_DNA"/>
</dbReference>
<name>A0A845DYF4_9BACI</name>
<comment type="caution">
    <text evidence="1">The sequence shown here is derived from an EMBL/GenBank/DDBJ whole genome shotgun (WGS) entry which is preliminary data.</text>
</comment>
<dbReference type="Proteomes" id="UP000460949">
    <property type="component" value="Unassembled WGS sequence"/>
</dbReference>
<evidence type="ECO:0008006" key="3">
    <source>
        <dbReference type="Google" id="ProtNLM"/>
    </source>
</evidence>
<dbReference type="AlphaFoldDB" id="A0A845DYF4"/>
<dbReference type="Pfam" id="PF10612">
    <property type="entry name" value="Spore-coat_CotZ"/>
    <property type="match status" value="2"/>
</dbReference>